<dbReference type="OrthoDB" id="4360875at2759"/>
<keyword evidence="2" id="KW-1185">Reference proteome</keyword>
<gene>
    <name evidence="1" type="ORF">M406DRAFT_321966</name>
</gene>
<name>A0A9P4Y2V0_CRYP1</name>
<evidence type="ECO:0000313" key="1">
    <source>
        <dbReference type="EMBL" id="KAF3765488.1"/>
    </source>
</evidence>
<comment type="caution">
    <text evidence="1">The sequence shown here is derived from an EMBL/GenBank/DDBJ whole genome shotgun (WGS) entry which is preliminary data.</text>
</comment>
<evidence type="ECO:0000313" key="2">
    <source>
        <dbReference type="Proteomes" id="UP000803844"/>
    </source>
</evidence>
<feature type="non-terminal residue" evidence="1">
    <location>
        <position position="1"/>
    </location>
</feature>
<protein>
    <submittedName>
        <fullName evidence="1">Uncharacterized protein</fullName>
    </submittedName>
</protein>
<proteinExistence type="predicted"/>
<dbReference type="RefSeq" id="XP_040776449.1">
    <property type="nucleotide sequence ID" value="XM_040919580.1"/>
</dbReference>
<accession>A0A9P4Y2V0</accession>
<organism evidence="1 2">
    <name type="scientific">Cryphonectria parasitica (strain ATCC 38755 / EP155)</name>
    <dbReference type="NCBI Taxonomy" id="660469"/>
    <lineage>
        <taxon>Eukaryota</taxon>
        <taxon>Fungi</taxon>
        <taxon>Dikarya</taxon>
        <taxon>Ascomycota</taxon>
        <taxon>Pezizomycotina</taxon>
        <taxon>Sordariomycetes</taxon>
        <taxon>Sordariomycetidae</taxon>
        <taxon>Diaporthales</taxon>
        <taxon>Cryphonectriaceae</taxon>
        <taxon>Cryphonectria-Endothia species complex</taxon>
        <taxon>Cryphonectria</taxon>
    </lineage>
</organism>
<dbReference type="AlphaFoldDB" id="A0A9P4Y2V0"/>
<dbReference type="Proteomes" id="UP000803844">
    <property type="component" value="Unassembled WGS sequence"/>
</dbReference>
<dbReference type="EMBL" id="MU032347">
    <property type="protein sequence ID" value="KAF3765488.1"/>
    <property type="molecule type" value="Genomic_DNA"/>
</dbReference>
<dbReference type="GeneID" id="63836709"/>
<sequence length="96" mass="11068">DRRETRLLQNIVENKSFNSGVFVGELELDVAEAAIVYQEALRHSLSGLAVVLHDIREEDFWQGQLDEKNALFDRVFTELSDRHSELLRNVDALQTQ</sequence>
<reference evidence="1" key="1">
    <citation type="journal article" date="2020" name="Phytopathology">
        <title>Genome sequence of the chestnut blight fungus Cryphonectria parasitica EP155: A fundamental resource for an archetypical invasive plant pathogen.</title>
        <authorList>
            <person name="Crouch J.A."/>
            <person name="Dawe A."/>
            <person name="Aerts A."/>
            <person name="Barry K."/>
            <person name="Churchill A.C.L."/>
            <person name="Grimwood J."/>
            <person name="Hillman B."/>
            <person name="Milgroom M.G."/>
            <person name="Pangilinan J."/>
            <person name="Smith M."/>
            <person name="Salamov A."/>
            <person name="Schmutz J."/>
            <person name="Yadav J."/>
            <person name="Grigoriev I.V."/>
            <person name="Nuss D."/>
        </authorList>
    </citation>
    <scope>NUCLEOTIDE SEQUENCE</scope>
    <source>
        <strain evidence="1">EP155</strain>
    </source>
</reference>